<dbReference type="EMBL" id="BAQP01000092">
    <property type="protein sequence ID" value="GBQ24217.1"/>
    <property type="molecule type" value="Genomic_DNA"/>
</dbReference>
<dbReference type="InterPro" id="IPR037066">
    <property type="entry name" value="Plug_dom_sf"/>
</dbReference>
<dbReference type="Gene3D" id="2.170.130.10">
    <property type="entry name" value="TonB-dependent receptor, plug domain"/>
    <property type="match status" value="1"/>
</dbReference>
<dbReference type="Gene3D" id="2.40.170.20">
    <property type="entry name" value="TonB-dependent receptor, beta-barrel domain"/>
    <property type="match status" value="1"/>
</dbReference>
<evidence type="ECO:0000256" key="5">
    <source>
        <dbReference type="ARBA" id="ARBA00022729"/>
    </source>
</evidence>
<name>A0ABQ0P6F8_9PROT</name>
<evidence type="ECO:0000256" key="2">
    <source>
        <dbReference type="ARBA" id="ARBA00022448"/>
    </source>
</evidence>
<keyword evidence="7 9" id="KW-0472">Membrane</keyword>
<keyword evidence="5" id="KW-0732">Signal</keyword>
<feature type="domain" description="TonB-dependent receptor-like beta-barrel" evidence="10">
    <location>
        <begin position="276"/>
        <end position="725"/>
    </location>
</feature>
<dbReference type="PROSITE" id="PS01156">
    <property type="entry name" value="TONB_DEPENDENT_REC_2"/>
    <property type="match status" value="1"/>
</dbReference>
<dbReference type="Pfam" id="PF00593">
    <property type="entry name" value="TonB_dep_Rec_b-barrel"/>
    <property type="match status" value="1"/>
</dbReference>
<comment type="caution">
    <text evidence="12">The sequence shown here is derived from an EMBL/GenBank/DDBJ whole genome shotgun (WGS) entry which is preliminary data.</text>
</comment>
<evidence type="ECO:0000256" key="4">
    <source>
        <dbReference type="ARBA" id="ARBA00022692"/>
    </source>
</evidence>
<keyword evidence="2" id="KW-0813">Transport</keyword>
<accession>A0ABQ0P6F8</accession>
<keyword evidence="4" id="KW-0812">Transmembrane</keyword>
<evidence type="ECO:0000256" key="7">
    <source>
        <dbReference type="ARBA" id="ARBA00023136"/>
    </source>
</evidence>
<organism evidence="12 13">
    <name type="scientific">Gluconacetobacter sacchari DSM 12717</name>
    <dbReference type="NCBI Taxonomy" id="1307940"/>
    <lineage>
        <taxon>Bacteria</taxon>
        <taxon>Pseudomonadati</taxon>
        <taxon>Pseudomonadota</taxon>
        <taxon>Alphaproteobacteria</taxon>
        <taxon>Acetobacterales</taxon>
        <taxon>Acetobacteraceae</taxon>
        <taxon>Gluconacetobacter</taxon>
    </lineage>
</organism>
<dbReference type="Pfam" id="PF07715">
    <property type="entry name" value="Plug"/>
    <property type="match status" value="1"/>
</dbReference>
<keyword evidence="3" id="KW-1134">Transmembrane beta strand</keyword>
<dbReference type="PANTHER" id="PTHR30069">
    <property type="entry name" value="TONB-DEPENDENT OUTER MEMBRANE RECEPTOR"/>
    <property type="match status" value="1"/>
</dbReference>
<comment type="subcellular location">
    <subcellularLocation>
        <location evidence="1">Cell outer membrane</location>
        <topology evidence="1">Multi-pass membrane protein</topology>
    </subcellularLocation>
</comment>
<gene>
    <name evidence="12" type="ORF">AA12717_1723</name>
</gene>
<feature type="domain" description="TonB-dependent receptor plug" evidence="11">
    <location>
        <begin position="120"/>
        <end position="204"/>
    </location>
</feature>
<dbReference type="SUPFAM" id="SSF56935">
    <property type="entry name" value="Porins"/>
    <property type="match status" value="1"/>
</dbReference>
<sequence length="766" mass="82501">MPTRVMRMPTVVARRRRPRGCVTVWSVFGTERLLGHVIGRRCACSGGRGFLSDQVSFMTDHVRSLRIGAVAFGWAVACGLAAGSAWADSVPSASLSQPAATAGEFITVNGARRPVGHGADTAALLSHALGFSTYAAGGVSALPVLNGMADDRVATFVDGMRIASACPNHMNPAMSYIDPDSVASAVAIAGVTSVSQGGDSTGGTVSVERRDPQFATAGRMLVTGHVRGDYRSNGGGSGASGSVTVANDLLSLRYTGSYSHASDYHAGGDGPRVRSTSYLSFNHAVTLGVHEGNHLLALTVGQQDIPYEGFPNQYMDMTNNRSTFVNGKYKGDFKWGTLEARGFWQRVDHVMDMMPDKGGHTAATGMPMNTDARTAAYAIKATIPLGPRHELGVGSSFDHNGLNDWWPPLAGSMMMGPNTYHNINGGHRDRLGHYIEWKAQWLPRLSTELGMRSDLVMMNTGPVAPYSWTGMMSMADAMAARRFNAAARGRTDSNFDVTALARWHPLDSLTVEGGYARKTRSPNLYERYAWGRGAMASSMIGWFGDGNGYVGNLNLAPEIANTASMTVTWHDPRDGAWLVKIQPYYTYTHDYINVKRIGSLPGGLSQLQFVNHDAQSYGINGSAVARLWRSGAFGTGELRADLNWVRGQDLVTHSGLYHQMPANGTIAVHEAYGNWTGRVEVTLVKAKDTVDWLRNEPRTPGYALLGLGGSYRWRNLTLDAGIDNVLDQRYDLPLGGLSLGDYEATGVLGPLPGLGRSYNLSLTARF</sequence>
<evidence type="ECO:0000256" key="6">
    <source>
        <dbReference type="ARBA" id="ARBA00023077"/>
    </source>
</evidence>
<dbReference type="Proteomes" id="UP001060895">
    <property type="component" value="Unassembled WGS sequence"/>
</dbReference>
<proteinExistence type="inferred from homology"/>
<evidence type="ECO:0000256" key="3">
    <source>
        <dbReference type="ARBA" id="ARBA00022452"/>
    </source>
</evidence>
<protein>
    <submittedName>
        <fullName evidence="12">TonB-dependent IMP dehydrogenase</fullName>
    </submittedName>
</protein>
<evidence type="ECO:0000259" key="10">
    <source>
        <dbReference type="Pfam" id="PF00593"/>
    </source>
</evidence>
<keyword evidence="13" id="KW-1185">Reference proteome</keyword>
<keyword evidence="6 9" id="KW-0798">TonB box</keyword>
<evidence type="ECO:0000256" key="8">
    <source>
        <dbReference type="ARBA" id="ARBA00023237"/>
    </source>
</evidence>
<evidence type="ECO:0000259" key="11">
    <source>
        <dbReference type="Pfam" id="PF07715"/>
    </source>
</evidence>
<evidence type="ECO:0000256" key="1">
    <source>
        <dbReference type="ARBA" id="ARBA00004571"/>
    </source>
</evidence>
<reference evidence="12" key="1">
    <citation type="submission" date="2013-04" db="EMBL/GenBank/DDBJ databases">
        <title>The genome sequencing project of 58 acetic acid bacteria.</title>
        <authorList>
            <person name="Okamoto-Kainuma A."/>
            <person name="Ishikawa M."/>
            <person name="Umino S."/>
            <person name="Koizumi Y."/>
            <person name="Shiwa Y."/>
            <person name="Yoshikawa H."/>
            <person name="Matsutani M."/>
            <person name="Matsushita K."/>
        </authorList>
    </citation>
    <scope>NUCLEOTIDE SEQUENCE</scope>
    <source>
        <strain evidence="12">DSM 12717</strain>
    </source>
</reference>
<evidence type="ECO:0000313" key="13">
    <source>
        <dbReference type="Proteomes" id="UP001060895"/>
    </source>
</evidence>
<dbReference type="InterPro" id="IPR012910">
    <property type="entry name" value="Plug_dom"/>
</dbReference>
<dbReference type="PANTHER" id="PTHR30069:SF49">
    <property type="entry name" value="OUTER MEMBRANE PROTEIN C"/>
    <property type="match status" value="1"/>
</dbReference>
<dbReference type="InterPro" id="IPR039426">
    <property type="entry name" value="TonB-dep_rcpt-like"/>
</dbReference>
<dbReference type="InterPro" id="IPR010917">
    <property type="entry name" value="TonB_rcpt_CS"/>
</dbReference>
<evidence type="ECO:0000256" key="9">
    <source>
        <dbReference type="RuleBase" id="RU003357"/>
    </source>
</evidence>
<comment type="similarity">
    <text evidence="9">Belongs to the TonB-dependent receptor family.</text>
</comment>
<dbReference type="InterPro" id="IPR000531">
    <property type="entry name" value="Beta-barrel_TonB"/>
</dbReference>
<keyword evidence="8" id="KW-0998">Cell outer membrane</keyword>
<dbReference type="InterPro" id="IPR036942">
    <property type="entry name" value="Beta-barrel_TonB_sf"/>
</dbReference>
<evidence type="ECO:0000313" key="12">
    <source>
        <dbReference type="EMBL" id="GBQ24217.1"/>
    </source>
</evidence>